<evidence type="ECO:0000256" key="1">
    <source>
        <dbReference type="ARBA" id="ARBA00011073"/>
    </source>
</evidence>
<keyword evidence="3" id="KW-0479">Metal-binding</keyword>
<dbReference type="Pfam" id="PF00082">
    <property type="entry name" value="Peptidase_S8"/>
    <property type="match status" value="1"/>
</dbReference>
<organism evidence="10 11">
    <name type="scientific">Candidatus Amesbacteria bacterium GW2011_GWA1_48_9</name>
    <dbReference type="NCBI Taxonomy" id="1618355"/>
    <lineage>
        <taxon>Bacteria</taxon>
        <taxon>Candidatus Amesiibacteriota</taxon>
    </lineage>
</organism>
<dbReference type="InterPro" id="IPR022398">
    <property type="entry name" value="Peptidase_S8_His-AS"/>
</dbReference>
<reference evidence="10 11" key="1">
    <citation type="journal article" date="2015" name="Nature">
        <title>rRNA introns, odd ribosomes, and small enigmatic genomes across a large radiation of phyla.</title>
        <authorList>
            <person name="Brown C.T."/>
            <person name="Hug L.A."/>
            <person name="Thomas B.C."/>
            <person name="Sharon I."/>
            <person name="Castelle C.J."/>
            <person name="Singh A."/>
            <person name="Wilkins M.J."/>
            <person name="Williams K.H."/>
            <person name="Banfield J.F."/>
        </authorList>
    </citation>
    <scope>NUCLEOTIDE SEQUENCE [LARGE SCALE GENOMIC DNA]</scope>
</reference>
<dbReference type="InterPro" id="IPR050131">
    <property type="entry name" value="Peptidase_S8_subtilisin-like"/>
</dbReference>
<keyword evidence="2 6" id="KW-0645">Protease</keyword>
<feature type="active site" description="Charge relay system" evidence="6">
    <location>
        <position position="305"/>
    </location>
</feature>
<dbReference type="PROSITE" id="PS51892">
    <property type="entry name" value="SUBTILASE"/>
    <property type="match status" value="1"/>
</dbReference>
<evidence type="ECO:0000313" key="11">
    <source>
        <dbReference type="Proteomes" id="UP000034637"/>
    </source>
</evidence>
<name>A0A0G1X9C9_9BACT</name>
<sequence length="390" mass="41277">MRPDFSHAQEPARAYFRLKLPTALSLLQPFLHHSFGNNVFSIEAPESAISLLSKNPTLEFRGYASLWKIDARRTSAACSPSTPIPWGVTKVGGGTGGTGLKVAVLDTGIYKDHPDLKASVIDCVDAQTSALRKRCADGNGHGTHVSGTIAATGKIKGMAPDAKLLAVKVCSNSGWCWSDDVARGVRYATQKGANIINLSLGGSAISKDEKAAFDAATSAGVLIVAAAGNSGPGDNTINYPAAYAPVTAVGAIDSTDTIANFSSRGNNFNTIPYSVEERDIELVGPGVSVESTAKNGCYATYSGTSMATPHISGLAAKLWQGSAAATRTYLQDRARNFYSDLGRPGDDPSVIISPLFPKTAGIRLRRNKSRRGTYDQENPPRQSRRRLDSL</sequence>
<dbReference type="EMBL" id="LCPP01000036">
    <property type="protein sequence ID" value="KKU99158.1"/>
    <property type="molecule type" value="Genomic_DNA"/>
</dbReference>
<dbReference type="InterPro" id="IPR034202">
    <property type="entry name" value="Subtilisin_Carlsberg-like"/>
</dbReference>
<feature type="domain" description="Peptidase S8/S53" evidence="9">
    <location>
        <begin position="97"/>
        <end position="332"/>
    </location>
</feature>
<keyword evidence="5 6" id="KW-0720">Serine protease</keyword>
<dbReference type="PANTHER" id="PTHR43806">
    <property type="entry name" value="PEPTIDASE S8"/>
    <property type="match status" value="1"/>
</dbReference>
<dbReference type="CDD" id="cd07477">
    <property type="entry name" value="Peptidases_S8_Subtilisin_subset"/>
    <property type="match status" value="1"/>
</dbReference>
<evidence type="ECO:0000256" key="7">
    <source>
        <dbReference type="RuleBase" id="RU003355"/>
    </source>
</evidence>
<evidence type="ECO:0000256" key="2">
    <source>
        <dbReference type="ARBA" id="ARBA00022670"/>
    </source>
</evidence>
<comment type="similarity">
    <text evidence="1 6 7">Belongs to the peptidase S8 family.</text>
</comment>
<evidence type="ECO:0000256" key="8">
    <source>
        <dbReference type="SAM" id="MobiDB-lite"/>
    </source>
</evidence>
<dbReference type="SUPFAM" id="SSF52743">
    <property type="entry name" value="Subtilisin-like"/>
    <property type="match status" value="1"/>
</dbReference>
<dbReference type="InterPro" id="IPR000209">
    <property type="entry name" value="Peptidase_S8/S53_dom"/>
</dbReference>
<keyword evidence="4 6" id="KW-0378">Hydrolase</keyword>
<feature type="region of interest" description="Disordered" evidence="8">
    <location>
        <begin position="362"/>
        <end position="390"/>
    </location>
</feature>
<dbReference type="InterPro" id="IPR023828">
    <property type="entry name" value="Peptidase_S8_Ser-AS"/>
</dbReference>
<dbReference type="GO" id="GO:0006508">
    <property type="term" value="P:proteolysis"/>
    <property type="evidence" value="ECO:0007669"/>
    <property type="project" value="UniProtKB-KW"/>
</dbReference>
<evidence type="ECO:0000313" key="10">
    <source>
        <dbReference type="EMBL" id="KKU99158.1"/>
    </source>
</evidence>
<dbReference type="GO" id="GO:0046872">
    <property type="term" value="F:metal ion binding"/>
    <property type="evidence" value="ECO:0007669"/>
    <property type="project" value="UniProtKB-KW"/>
</dbReference>
<proteinExistence type="inferred from homology"/>
<dbReference type="Proteomes" id="UP000034637">
    <property type="component" value="Unassembled WGS sequence"/>
</dbReference>
<evidence type="ECO:0000256" key="5">
    <source>
        <dbReference type="ARBA" id="ARBA00022825"/>
    </source>
</evidence>
<accession>A0A0G1X9C9</accession>
<dbReference type="InterPro" id="IPR036852">
    <property type="entry name" value="Peptidase_S8/S53_dom_sf"/>
</dbReference>
<dbReference type="AlphaFoldDB" id="A0A0G1X9C9"/>
<dbReference type="PANTHER" id="PTHR43806:SF11">
    <property type="entry name" value="CEREVISIN-RELATED"/>
    <property type="match status" value="1"/>
</dbReference>
<feature type="active site" description="Charge relay system" evidence="6">
    <location>
        <position position="141"/>
    </location>
</feature>
<dbReference type="Gene3D" id="3.40.50.200">
    <property type="entry name" value="Peptidase S8/S53 domain"/>
    <property type="match status" value="1"/>
</dbReference>
<dbReference type="PROSITE" id="PS00137">
    <property type="entry name" value="SUBTILASE_HIS"/>
    <property type="match status" value="1"/>
</dbReference>
<feature type="active site" description="Charge relay system" evidence="6">
    <location>
        <position position="106"/>
    </location>
</feature>
<dbReference type="InterPro" id="IPR023827">
    <property type="entry name" value="Peptidase_S8_Asp-AS"/>
</dbReference>
<protein>
    <submittedName>
        <fullName evidence="10">Thermostable serine protease</fullName>
    </submittedName>
</protein>
<comment type="caution">
    <text evidence="10">The sequence shown here is derived from an EMBL/GenBank/DDBJ whole genome shotgun (WGS) entry which is preliminary data.</text>
</comment>
<dbReference type="PROSITE" id="PS00138">
    <property type="entry name" value="SUBTILASE_SER"/>
    <property type="match status" value="1"/>
</dbReference>
<dbReference type="GO" id="GO:0004252">
    <property type="term" value="F:serine-type endopeptidase activity"/>
    <property type="evidence" value="ECO:0007669"/>
    <property type="project" value="UniProtKB-UniRule"/>
</dbReference>
<evidence type="ECO:0000256" key="4">
    <source>
        <dbReference type="ARBA" id="ARBA00022801"/>
    </source>
</evidence>
<evidence type="ECO:0000259" key="9">
    <source>
        <dbReference type="Pfam" id="PF00082"/>
    </source>
</evidence>
<evidence type="ECO:0000256" key="6">
    <source>
        <dbReference type="PROSITE-ProRule" id="PRU01240"/>
    </source>
</evidence>
<dbReference type="PRINTS" id="PR00723">
    <property type="entry name" value="SUBTILISIN"/>
</dbReference>
<evidence type="ECO:0000256" key="3">
    <source>
        <dbReference type="ARBA" id="ARBA00022723"/>
    </source>
</evidence>
<gene>
    <name evidence="10" type="ORF">UY33_C0036G0018</name>
</gene>
<dbReference type="InterPro" id="IPR015500">
    <property type="entry name" value="Peptidase_S8_subtilisin-rel"/>
</dbReference>
<dbReference type="PROSITE" id="PS00136">
    <property type="entry name" value="SUBTILASE_ASP"/>
    <property type="match status" value="1"/>
</dbReference>